<keyword evidence="2 3" id="KW-0143">Chaperone</keyword>
<dbReference type="PANTHER" id="PTHR33643:SF1">
    <property type="entry name" value="UREASE ACCESSORY PROTEIN D"/>
    <property type="match status" value="1"/>
</dbReference>
<name>A0A6N9Q8T1_9BACL</name>
<accession>A0A6N9Q8T1</accession>
<proteinExistence type="inferred from homology"/>
<gene>
    <name evidence="3" type="primary">ureD</name>
    <name evidence="4" type="ORF">ERL59_19540</name>
</gene>
<keyword evidence="5" id="KW-1185">Reference proteome</keyword>
<dbReference type="InterPro" id="IPR002669">
    <property type="entry name" value="UreD"/>
</dbReference>
<comment type="subcellular location">
    <subcellularLocation>
        <location evidence="3">Cytoplasm</location>
    </subcellularLocation>
</comment>
<comment type="function">
    <text evidence="3">Required for maturation of urease via the functional incorporation of the urease nickel metallocenter.</text>
</comment>
<keyword evidence="3" id="KW-0963">Cytoplasm</keyword>
<protein>
    <recommendedName>
        <fullName evidence="3">Urease accessory protein UreD</fullName>
    </recommendedName>
</protein>
<keyword evidence="3" id="KW-0996">Nickel insertion</keyword>
<dbReference type="Pfam" id="PF01774">
    <property type="entry name" value="UreD"/>
    <property type="match status" value="1"/>
</dbReference>
<comment type="caution">
    <text evidence="4">The sequence shown here is derived from an EMBL/GenBank/DDBJ whole genome shotgun (WGS) entry which is preliminary data.</text>
</comment>
<comment type="subunit">
    <text evidence="3">UreD, UreF and UreG form a complex that acts as a GTP-hydrolysis-dependent molecular chaperone, activating the urease apoprotein by helping to assemble the nickel containing metallocenter of UreC. The UreE protein probably delivers the nickel.</text>
</comment>
<comment type="similarity">
    <text evidence="1 3">Belongs to the UreD family.</text>
</comment>
<dbReference type="Proteomes" id="UP000448943">
    <property type="component" value="Unassembled WGS sequence"/>
</dbReference>
<dbReference type="HAMAP" id="MF_01384">
    <property type="entry name" value="UreD"/>
    <property type="match status" value="1"/>
</dbReference>
<sequence>MALNPLPHKIKKRKSILTGRFEVRNGRTTLVDRFHQTPLKISKTHVLENTKQLYICVMDCSPGMLDGDEYDIQMDLGEQTEVYLTNQAYTKIHPSQGNEVKLNQRFELKKGALLEFFPEPTVPFAYSRFHGESTFHLEEDSSLVTSEILTPGRIHLGERFDYESFTNTMKVYRKNKLIAWDRFHLNPSKHQFETWGAFENYTHMGTFWIFSKYVSEHLLQLIRDSLSESPNILAGASFTCEQGICVRMLGYKAWELQQCNHNLWSFWREYVYKQPVPLIRK</sequence>
<evidence type="ECO:0000313" key="5">
    <source>
        <dbReference type="Proteomes" id="UP000448943"/>
    </source>
</evidence>
<dbReference type="AlphaFoldDB" id="A0A6N9Q8T1"/>
<dbReference type="GO" id="GO:0005737">
    <property type="term" value="C:cytoplasm"/>
    <property type="evidence" value="ECO:0007669"/>
    <property type="project" value="UniProtKB-SubCell"/>
</dbReference>
<organism evidence="4 5">
    <name type="scientific">Chengkuizengella marina</name>
    <dbReference type="NCBI Taxonomy" id="2507566"/>
    <lineage>
        <taxon>Bacteria</taxon>
        <taxon>Bacillati</taxon>
        <taxon>Bacillota</taxon>
        <taxon>Bacilli</taxon>
        <taxon>Bacillales</taxon>
        <taxon>Paenibacillaceae</taxon>
        <taxon>Chengkuizengella</taxon>
    </lineage>
</organism>
<evidence type="ECO:0000256" key="2">
    <source>
        <dbReference type="ARBA" id="ARBA00023186"/>
    </source>
</evidence>
<dbReference type="GO" id="GO:0016151">
    <property type="term" value="F:nickel cation binding"/>
    <property type="evidence" value="ECO:0007669"/>
    <property type="project" value="UniProtKB-UniRule"/>
</dbReference>
<dbReference type="EMBL" id="SIJB01000059">
    <property type="protein sequence ID" value="NBI31130.1"/>
    <property type="molecule type" value="Genomic_DNA"/>
</dbReference>
<evidence type="ECO:0000256" key="3">
    <source>
        <dbReference type="HAMAP-Rule" id="MF_01384"/>
    </source>
</evidence>
<dbReference type="PANTHER" id="PTHR33643">
    <property type="entry name" value="UREASE ACCESSORY PROTEIN D"/>
    <property type="match status" value="1"/>
</dbReference>
<evidence type="ECO:0000256" key="1">
    <source>
        <dbReference type="ARBA" id="ARBA00007177"/>
    </source>
</evidence>
<reference evidence="4 5" key="1">
    <citation type="submission" date="2019-01" db="EMBL/GenBank/DDBJ databases">
        <title>Chengkuizengella sp. nov., isolated from deep-sea sediment of East Pacific Ocean.</title>
        <authorList>
            <person name="Yang J."/>
            <person name="Lai Q."/>
            <person name="Shao Z."/>
        </authorList>
    </citation>
    <scope>NUCLEOTIDE SEQUENCE [LARGE SCALE GENOMIC DNA]</scope>
    <source>
        <strain evidence="4 5">YPA3-1-1</strain>
    </source>
</reference>
<evidence type="ECO:0000313" key="4">
    <source>
        <dbReference type="EMBL" id="NBI31130.1"/>
    </source>
</evidence>